<reference evidence="5" key="1">
    <citation type="journal article" date="2021" name="IMA Fungus">
        <title>Genomic characterization of three marine fungi, including Emericellopsis atlantica sp. nov. with signatures of a generalist lifestyle and marine biomass degradation.</title>
        <authorList>
            <person name="Hagestad O.C."/>
            <person name="Hou L."/>
            <person name="Andersen J.H."/>
            <person name="Hansen E.H."/>
            <person name="Altermark B."/>
            <person name="Li C."/>
            <person name="Kuhnert E."/>
            <person name="Cox R.J."/>
            <person name="Crous P.W."/>
            <person name="Spatafora J.W."/>
            <person name="Lail K."/>
            <person name="Amirebrahimi M."/>
            <person name="Lipzen A."/>
            <person name="Pangilinan J."/>
            <person name="Andreopoulos W."/>
            <person name="Hayes R.D."/>
            <person name="Ng V."/>
            <person name="Grigoriev I.V."/>
            <person name="Jackson S.A."/>
            <person name="Sutton T.D.S."/>
            <person name="Dobson A.D.W."/>
            <person name="Rama T."/>
        </authorList>
    </citation>
    <scope>NUCLEOTIDE SEQUENCE</scope>
    <source>
        <strain evidence="5">TS7</strain>
    </source>
</reference>
<dbReference type="GO" id="GO:0005762">
    <property type="term" value="C:mitochondrial large ribosomal subunit"/>
    <property type="evidence" value="ECO:0007669"/>
    <property type="project" value="TreeGrafter"/>
</dbReference>
<accession>A0A9P8CNB9</accession>
<comment type="caution">
    <text evidence="5">The sequence shown here is derived from an EMBL/GenBank/DDBJ whole genome shotgun (WGS) entry which is preliminary data.</text>
</comment>
<dbReference type="EMBL" id="MU251258">
    <property type="protein sequence ID" value="KAG9253363.1"/>
    <property type="molecule type" value="Genomic_DNA"/>
</dbReference>
<evidence type="ECO:0000256" key="3">
    <source>
        <dbReference type="ARBA" id="ARBA00023274"/>
    </source>
</evidence>
<organism evidence="5 6">
    <name type="scientific">Emericellopsis atlantica</name>
    <dbReference type="NCBI Taxonomy" id="2614577"/>
    <lineage>
        <taxon>Eukaryota</taxon>
        <taxon>Fungi</taxon>
        <taxon>Dikarya</taxon>
        <taxon>Ascomycota</taxon>
        <taxon>Pezizomycotina</taxon>
        <taxon>Sordariomycetes</taxon>
        <taxon>Hypocreomycetidae</taxon>
        <taxon>Hypocreales</taxon>
        <taxon>Bionectriaceae</taxon>
        <taxon>Emericellopsis</taxon>
    </lineage>
</organism>
<dbReference type="PANTHER" id="PTHR15680">
    <property type="entry name" value="RIBOSOMAL PROTEIN L19"/>
    <property type="match status" value="1"/>
</dbReference>
<dbReference type="InterPro" id="IPR001857">
    <property type="entry name" value="Ribosomal_bL19"/>
</dbReference>
<evidence type="ECO:0000256" key="4">
    <source>
        <dbReference type="SAM" id="MobiDB-lite"/>
    </source>
</evidence>
<feature type="region of interest" description="Disordered" evidence="4">
    <location>
        <begin position="63"/>
        <end position="82"/>
    </location>
</feature>
<keyword evidence="3" id="KW-0687">Ribonucleoprotein</keyword>
<dbReference type="OrthoDB" id="432645at2759"/>
<dbReference type="AlphaFoldDB" id="A0A9P8CNB9"/>
<evidence type="ECO:0000256" key="2">
    <source>
        <dbReference type="ARBA" id="ARBA00022980"/>
    </source>
</evidence>
<proteinExistence type="inferred from homology"/>
<keyword evidence="2" id="KW-0689">Ribosomal protein</keyword>
<dbReference type="InterPro" id="IPR038657">
    <property type="entry name" value="Ribosomal_bL19_sf"/>
</dbReference>
<dbReference type="GO" id="GO:0006412">
    <property type="term" value="P:translation"/>
    <property type="evidence" value="ECO:0007669"/>
    <property type="project" value="InterPro"/>
</dbReference>
<dbReference type="PANTHER" id="PTHR15680:SF9">
    <property type="entry name" value="LARGE RIBOSOMAL SUBUNIT PROTEIN BL19M"/>
    <property type="match status" value="1"/>
</dbReference>
<dbReference type="GeneID" id="70296034"/>
<keyword evidence="6" id="KW-1185">Reference proteome</keyword>
<dbReference type="GO" id="GO:0003735">
    <property type="term" value="F:structural constituent of ribosome"/>
    <property type="evidence" value="ECO:0007669"/>
    <property type="project" value="InterPro"/>
</dbReference>
<evidence type="ECO:0000313" key="5">
    <source>
        <dbReference type="EMBL" id="KAG9253363.1"/>
    </source>
</evidence>
<dbReference type="Pfam" id="PF01245">
    <property type="entry name" value="Ribosomal_L19"/>
    <property type="match status" value="1"/>
</dbReference>
<sequence>MDRANHTSRSRCNLQTPKNFADEENWAIITVKSTRHNNHTMNVASVGRPLGALKSALRQARFQKEARRSLSTTSGTTPSVPTRTAFSARQRQDLSKVKRFKVWPQIPTIRNDYPNPMPAIHQHQISQLDPTGARTRMFSKKHLDSAKPGDVLMVTTKSGEPFSGVFMQIRRQGVDTAIQLRGQLMKVSVEMWFKIYAPTTTAIDIIWRRPKRARRARLTYLRKAKHDMGNVDNLVFAWRKERYALRSKANPKGPQGKK</sequence>
<comment type="similarity">
    <text evidence="1">Belongs to the bacterial ribosomal protein bL19 family.</text>
</comment>
<protein>
    <submittedName>
        <fullName evidence="5">Translation protein SH3-like domain-containing protein</fullName>
    </submittedName>
</protein>
<dbReference type="Proteomes" id="UP000887229">
    <property type="component" value="Unassembled WGS sequence"/>
</dbReference>
<dbReference type="InterPro" id="IPR008991">
    <property type="entry name" value="Translation_prot_SH3-like_sf"/>
</dbReference>
<dbReference type="SUPFAM" id="SSF50104">
    <property type="entry name" value="Translation proteins SH3-like domain"/>
    <property type="match status" value="1"/>
</dbReference>
<evidence type="ECO:0000256" key="1">
    <source>
        <dbReference type="ARBA" id="ARBA00005781"/>
    </source>
</evidence>
<name>A0A9P8CNB9_9HYPO</name>
<dbReference type="RefSeq" id="XP_046117287.1">
    <property type="nucleotide sequence ID" value="XM_046265131.1"/>
</dbReference>
<feature type="compositionally biased region" description="Low complexity" evidence="4">
    <location>
        <begin position="69"/>
        <end position="82"/>
    </location>
</feature>
<gene>
    <name evidence="5" type="ORF">F5Z01DRAFT_675272</name>
</gene>
<dbReference type="Gene3D" id="2.30.30.790">
    <property type="match status" value="1"/>
</dbReference>
<evidence type="ECO:0000313" key="6">
    <source>
        <dbReference type="Proteomes" id="UP000887229"/>
    </source>
</evidence>